<protein>
    <submittedName>
        <fullName evidence="2">Cupin domain-containing protein</fullName>
    </submittedName>
</protein>
<evidence type="ECO:0000313" key="3">
    <source>
        <dbReference type="Proteomes" id="UP001596425"/>
    </source>
</evidence>
<accession>A0ABW1YKC9</accession>
<proteinExistence type="predicted"/>
<dbReference type="EMBL" id="JBHSVR010000001">
    <property type="protein sequence ID" value="MFC6633192.1"/>
    <property type="molecule type" value="Genomic_DNA"/>
</dbReference>
<dbReference type="InterPro" id="IPR011051">
    <property type="entry name" value="RmlC_Cupin_sf"/>
</dbReference>
<keyword evidence="3" id="KW-1185">Reference proteome</keyword>
<organism evidence="2 3">
    <name type="scientific">Microbulbifer taiwanensis</name>
    <dbReference type="NCBI Taxonomy" id="986746"/>
    <lineage>
        <taxon>Bacteria</taxon>
        <taxon>Pseudomonadati</taxon>
        <taxon>Pseudomonadota</taxon>
        <taxon>Gammaproteobacteria</taxon>
        <taxon>Cellvibrionales</taxon>
        <taxon>Microbulbiferaceae</taxon>
        <taxon>Microbulbifer</taxon>
    </lineage>
</organism>
<comment type="caution">
    <text evidence="2">The sequence shown here is derived from an EMBL/GenBank/DDBJ whole genome shotgun (WGS) entry which is preliminary data.</text>
</comment>
<dbReference type="InterPro" id="IPR025979">
    <property type="entry name" value="ChrR-like_cupin_dom"/>
</dbReference>
<dbReference type="Gene3D" id="2.60.120.10">
    <property type="entry name" value="Jelly Rolls"/>
    <property type="match status" value="1"/>
</dbReference>
<sequence length="152" mass="16785">MNEVTIEKLPSLDTAGSKAPWVPLGEGKAFKPLRFLADNRGFVELLRLEPGVEIGWHRHTGEVHAYNLQGSRELHTGERISPGDYVYEPPGNIDKWQAVGEVPLVVLVVVMGAVDYLGADGEVSGRYSAGTLLDLYRQHCEQEGLEMLDLTE</sequence>
<feature type="domain" description="ChrR-like cupin" evidence="1">
    <location>
        <begin position="17"/>
        <end position="95"/>
    </location>
</feature>
<name>A0ABW1YKC9_9GAMM</name>
<reference evidence="3" key="1">
    <citation type="journal article" date="2019" name="Int. J. Syst. Evol. Microbiol.">
        <title>The Global Catalogue of Microorganisms (GCM) 10K type strain sequencing project: providing services to taxonomists for standard genome sequencing and annotation.</title>
        <authorList>
            <consortium name="The Broad Institute Genomics Platform"/>
            <consortium name="The Broad Institute Genome Sequencing Center for Infectious Disease"/>
            <person name="Wu L."/>
            <person name="Ma J."/>
        </authorList>
    </citation>
    <scope>NUCLEOTIDE SEQUENCE [LARGE SCALE GENOMIC DNA]</scope>
    <source>
        <strain evidence="3">CGMCC 1.13718</strain>
    </source>
</reference>
<dbReference type="Pfam" id="PF12973">
    <property type="entry name" value="Cupin_7"/>
    <property type="match status" value="1"/>
</dbReference>
<evidence type="ECO:0000259" key="1">
    <source>
        <dbReference type="Pfam" id="PF12973"/>
    </source>
</evidence>
<dbReference type="InterPro" id="IPR014710">
    <property type="entry name" value="RmlC-like_jellyroll"/>
</dbReference>
<evidence type="ECO:0000313" key="2">
    <source>
        <dbReference type="EMBL" id="MFC6633192.1"/>
    </source>
</evidence>
<dbReference type="RefSeq" id="WP_193189326.1">
    <property type="nucleotide sequence ID" value="NZ_JACZFR010000006.1"/>
</dbReference>
<dbReference type="SUPFAM" id="SSF51182">
    <property type="entry name" value="RmlC-like cupins"/>
    <property type="match status" value="1"/>
</dbReference>
<dbReference type="Proteomes" id="UP001596425">
    <property type="component" value="Unassembled WGS sequence"/>
</dbReference>
<gene>
    <name evidence="2" type="ORF">ACFQBM_07875</name>
</gene>